<dbReference type="InterPro" id="IPR009061">
    <property type="entry name" value="DNA-bd_dom_put_sf"/>
</dbReference>
<evidence type="ECO:0000256" key="1">
    <source>
        <dbReference type="ARBA" id="ARBA00022491"/>
    </source>
</evidence>
<organism evidence="6 7">
    <name type="scientific">Paenibacillus aquistagni</name>
    <dbReference type="NCBI Taxonomy" id="1852522"/>
    <lineage>
        <taxon>Bacteria</taxon>
        <taxon>Bacillati</taxon>
        <taxon>Bacillota</taxon>
        <taxon>Bacilli</taxon>
        <taxon>Bacillales</taxon>
        <taxon>Paenibacillaceae</taxon>
        <taxon>Paenibacillus</taxon>
    </lineage>
</organism>
<dbReference type="SMART" id="SM00422">
    <property type="entry name" value="HTH_MERR"/>
    <property type="match status" value="2"/>
</dbReference>
<reference evidence="6 7" key="1">
    <citation type="submission" date="2017-04" db="EMBL/GenBank/DDBJ databases">
        <authorList>
            <person name="Afonso C.L."/>
            <person name="Miller P.J."/>
            <person name="Scott M.A."/>
            <person name="Spackman E."/>
            <person name="Goraichik I."/>
            <person name="Dimitrov K.M."/>
            <person name="Suarez D.L."/>
            <person name="Swayne D.E."/>
        </authorList>
    </citation>
    <scope>NUCLEOTIDE SEQUENCE [LARGE SCALE GENOMIC DNA]</scope>
    <source>
        <strain evidence="6 7">11</strain>
    </source>
</reference>
<evidence type="ECO:0000259" key="5">
    <source>
        <dbReference type="PROSITE" id="PS50937"/>
    </source>
</evidence>
<dbReference type="InterPro" id="IPR000551">
    <property type="entry name" value="MerR-type_HTH_dom"/>
</dbReference>
<evidence type="ECO:0000256" key="4">
    <source>
        <dbReference type="ARBA" id="ARBA00023163"/>
    </source>
</evidence>
<name>A0A1X7KBA6_9BACL</name>
<dbReference type="InterPro" id="IPR047057">
    <property type="entry name" value="MerR_fam"/>
</dbReference>
<dbReference type="PANTHER" id="PTHR30204">
    <property type="entry name" value="REDOX-CYCLING DRUG-SENSING TRANSCRIPTIONAL ACTIVATOR SOXR"/>
    <property type="match status" value="1"/>
</dbReference>
<dbReference type="GO" id="GO:0003677">
    <property type="term" value="F:DNA binding"/>
    <property type="evidence" value="ECO:0007669"/>
    <property type="project" value="UniProtKB-KW"/>
</dbReference>
<dbReference type="Pfam" id="PF00376">
    <property type="entry name" value="MerR"/>
    <property type="match status" value="1"/>
</dbReference>
<proteinExistence type="predicted"/>
<accession>A0A1X7KBA6</accession>
<dbReference type="SUPFAM" id="SSF46955">
    <property type="entry name" value="Putative DNA-binding domain"/>
    <property type="match status" value="2"/>
</dbReference>
<evidence type="ECO:0000313" key="7">
    <source>
        <dbReference type="Proteomes" id="UP000193834"/>
    </source>
</evidence>
<dbReference type="PROSITE" id="PS50937">
    <property type="entry name" value="HTH_MERR_2"/>
    <property type="match status" value="2"/>
</dbReference>
<dbReference type="STRING" id="1852522.SAMN06295960_2305"/>
<dbReference type="AlphaFoldDB" id="A0A1X7KBA6"/>
<dbReference type="RefSeq" id="WP_085494483.1">
    <property type="nucleotide sequence ID" value="NZ_FXAZ01000002.1"/>
</dbReference>
<keyword evidence="2" id="KW-0805">Transcription regulation</keyword>
<gene>
    <name evidence="6" type="ORF">SAMN06295960_2305</name>
</gene>
<dbReference type="Proteomes" id="UP000193834">
    <property type="component" value="Unassembled WGS sequence"/>
</dbReference>
<feature type="domain" description="HTH merR-type" evidence="5">
    <location>
        <begin position="9"/>
        <end position="47"/>
    </location>
</feature>
<keyword evidence="7" id="KW-1185">Reference proteome</keyword>
<dbReference type="Gene3D" id="1.10.1660.10">
    <property type="match status" value="2"/>
</dbReference>
<dbReference type="EMBL" id="FXAZ01000002">
    <property type="protein sequence ID" value="SMG38415.1"/>
    <property type="molecule type" value="Genomic_DNA"/>
</dbReference>
<dbReference type="Pfam" id="PF13411">
    <property type="entry name" value="MerR_1"/>
    <property type="match status" value="1"/>
</dbReference>
<sequence>MNKIRPIDIAARLGISTETLRNYEAHGLVPPIERGANGYRIYTEEHVYYFECIWWMSQGFGMKFTAEVMPYIHRGEVDAVLWRIHAVQAELHQDKLMTDRTLSMLENQALEHLPSHRARTWMTIGEVSHETGVPASAIRYWEKQGLLSLNREENNQYRKFNAVHVRQILLIRTLRLSVWSLEVIKEVLSEFDHQHVDQVKQAAQISLKHLNERSQAQFRGVHALYQLCQYLNLVVASAQH</sequence>
<dbReference type="GO" id="GO:0003700">
    <property type="term" value="F:DNA-binding transcription factor activity"/>
    <property type="evidence" value="ECO:0007669"/>
    <property type="project" value="InterPro"/>
</dbReference>
<keyword evidence="3 6" id="KW-0238">DNA-binding</keyword>
<feature type="domain" description="HTH merR-type" evidence="5">
    <location>
        <begin position="121"/>
        <end position="190"/>
    </location>
</feature>
<dbReference type="OrthoDB" id="122388at2"/>
<protein>
    <submittedName>
        <fullName evidence="6">DNA-binding transcriptional regulator, MerR family</fullName>
    </submittedName>
</protein>
<keyword evidence="1" id="KW-0678">Repressor</keyword>
<evidence type="ECO:0000256" key="2">
    <source>
        <dbReference type="ARBA" id="ARBA00023015"/>
    </source>
</evidence>
<evidence type="ECO:0000256" key="3">
    <source>
        <dbReference type="ARBA" id="ARBA00023125"/>
    </source>
</evidence>
<keyword evidence="4" id="KW-0804">Transcription</keyword>
<evidence type="ECO:0000313" key="6">
    <source>
        <dbReference type="EMBL" id="SMG38415.1"/>
    </source>
</evidence>
<dbReference type="PANTHER" id="PTHR30204:SF69">
    <property type="entry name" value="MERR-FAMILY TRANSCRIPTIONAL REGULATOR"/>
    <property type="match status" value="1"/>
</dbReference>